<dbReference type="SUPFAM" id="SSF51735">
    <property type="entry name" value="NAD(P)-binding Rossmann-fold domains"/>
    <property type="match status" value="1"/>
</dbReference>
<evidence type="ECO:0000256" key="3">
    <source>
        <dbReference type="SAM" id="MobiDB-lite"/>
    </source>
</evidence>
<proteinExistence type="inferred from homology"/>
<dbReference type="PANTHER" id="PTHR48107">
    <property type="entry name" value="NADPH-DEPENDENT ALDEHYDE REDUCTASE-LIKE PROTEIN, CHLOROPLASTIC-RELATED"/>
    <property type="match status" value="1"/>
</dbReference>
<dbReference type="InterPro" id="IPR002347">
    <property type="entry name" value="SDR_fam"/>
</dbReference>
<sequence length="284" mass="31322">MKTKEFPRQKQDEQPGKETEMFPQPEFIRNNYKGSDKLKGKIALITGGDSGIGRSVAIHFAREGANIAIVYYDEKEDAKETKHFIEKEGRECLLLHGDLKKESFCKKVVADTIAKFGGLNILVNNAAMQFPKDDLKNITSDQLKLTFETNIYPFFYTTQEALKTLKKGDCIINTASITAYQGSPHLVDYSSTKGAIVAFTRSIATQLVEKGIRVNGVAPGPIWTPLIPASFDEEETAKFGTDTPMKRAGQPSEVGPAYVFLASEDSSYMTGQMIHVNGGDYVSA</sequence>
<dbReference type="STRING" id="1128970.SAMN04487935_1906"/>
<dbReference type="AlphaFoldDB" id="A0A1G8WQH5"/>
<name>A0A1G8WQH5_9FLAO</name>
<dbReference type="FunFam" id="3.40.50.720:FF:000084">
    <property type="entry name" value="Short-chain dehydrogenase reductase"/>
    <property type="match status" value="1"/>
</dbReference>
<protein>
    <submittedName>
        <fullName evidence="4">NAD(P)-dependent dehydrogenase, short-chain alcohol dehydrogenase family</fullName>
    </submittedName>
</protein>
<dbReference type="NCBIfam" id="NF005214">
    <property type="entry name" value="PRK06701.1"/>
    <property type="match status" value="1"/>
</dbReference>
<evidence type="ECO:0000256" key="2">
    <source>
        <dbReference type="ARBA" id="ARBA00023002"/>
    </source>
</evidence>
<dbReference type="Pfam" id="PF13561">
    <property type="entry name" value="adh_short_C2"/>
    <property type="match status" value="1"/>
</dbReference>
<feature type="region of interest" description="Disordered" evidence="3">
    <location>
        <begin position="1"/>
        <end position="22"/>
    </location>
</feature>
<keyword evidence="2" id="KW-0560">Oxidoreductase</keyword>
<organism evidence="4 5">
    <name type="scientific">Flavobacterium noncentrifugens</name>
    <dbReference type="NCBI Taxonomy" id="1128970"/>
    <lineage>
        <taxon>Bacteria</taxon>
        <taxon>Pseudomonadati</taxon>
        <taxon>Bacteroidota</taxon>
        <taxon>Flavobacteriia</taxon>
        <taxon>Flavobacteriales</taxon>
        <taxon>Flavobacteriaceae</taxon>
        <taxon>Flavobacterium</taxon>
    </lineage>
</organism>
<dbReference type="InterPro" id="IPR036291">
    <property type="entry name" value="NAD(P)-bd_dom_sf"/>
</dbReference>
<dbReference type="InterPro" id="IPR020904">
    <property type="entry name" value="Sc_DH/Rdtase_CS"/>
</dbReference>
<evidence type="ECO:0000256" key="1">
    <source>
        <dbReference type="ARBA" id="ARBA00006484"/>
    </source>
</evidence>
<dbReference type="Proteomes" id="UP000199580">
    <property type="component" value="Unassembled WGS sequence"/>
</dbReference>
<feature type="compositionally biased region" description="Basic and acidic residues" evidence="3">
    <location>
        <begin position="1"/>
        <end position="20"/>
    </location>
</feature>
<comment type="similarity">
    <text evidence="1">Belongs to the short-chain dehydrogenases/reductases (SDR) family.</text>
</comment>
<dbReference type="PROSITE" id="PS00061">
    <property type="entry name" value="ADH_SHORT"/>
    <property type="match status" value="1"/>
</dbReference>
<dbReference type="EMBL" id="FNEZ01000002">
    <property type="protein sequence ID" value="SDJ80297.1"/>
    <property type="molecule type" value="Genomic_DNA"/>
</dbReference>
<accession>A0A1G8WQH5</accession>
<dbReference type="GO" id="GO:0016614">
    <property type="term" value="F:oxidoreductase activity, acting on CH-OH group of donors"/>
    <property type="evidence" value="ECO:0007669"/>
    <property type="project" value="UniProtKB-ARBA"/>
</dbReference>
<dbReference type="CDD" id="cd05355">
    <property type="entry name" value="SDR_c1"/>
    <property type="match status" value="1"/>
</dbReference>
<keyword evidence="5" id="KW-1185">Reference proteome</keyword>
<gene>
    <name evidence="4" type="ORF">SAMN04487935_1906</name>
</gene>
<dbReference type="PRINTS" id="PR00081">
    <property type="entry name" value="GDHRDH"/>
</dbReference>
<evidence type="ECO:0000313" key="5">
    <source>
        <dbReference type="Proteomes" id="UP000199580"/>
    </source>
</evidence>
<dbReference type="PANTHER" id="PTHR48107:SF16">
    <property type="entry name" value="NADPH-DEPENDENT ALDEHYDE REDUCTASE 1, CHLOROPLASTIC"/>
    <property type="match status" value="1"/>
</dbReference>
<reference evidence="4 5" key="1">
    <citation type="submission" date="2016-10" db="EMBL/GenBank/DDBJ databases">
        <authorList>
            <person name="de Groot N.N."/>
        </authorList>
    </citation>
    <scope>NUCLEOTIDE SEQUENCE [LARGE SCALE GENOMIC DNA]</scope>
    <source>
        <strain evidence="4 5">CGMCC 1.10076</strain>
    </source>
</reference>
<evidence type="ECO:0000313" key="4">
    <source>
        <dbReference type="EMBL" id="SDJ80297.1"/>
    </source>
</evidence>
<dbReference type="Gene3D" id="3.40.50.720">
    <property type="entry name" value="NAD(P)-binding Rossmann-like Domain"/>
    <property type="match status" value="1"/>
</dbReference>
<dbReference type="PRINTS" id="PR00080">
    <property type="entry name" value="SDRFAMILY"/>
</dbReference>